<accession>A0ABZ2I2A6</accession>
<dbReference type="Proteomes" id="UP001369958">
    <property type="component" value="Chromosome"/>
</dbReference>
<keyword evidence="1" id="KW-0732">Signal</keyword>
<evidence type="ECO:0000313" key="3">
    <source>
        <dbReference type="Proteomes" id="UP001369958"/>
    </source>
</evidence>
<evidence type="ECO:0000313" key="2">
    <source>
        <dbReference type="EMBL" id="WWT31988.1"/>
    </source>
</evidence>
<reference evidence="2 3" key="1">
    <citation type="submission" date="2024-02" db="EMBL/GenBank/DDBJ databases">
        <title>Complete genome sequence of Pelagibacterium nitratireducens ZH15.</title>
        <authorList>
            <person name="Zhao L.H."/>
        </authorList>
    </citation>
    <scope>NUCLEOTIDE SEQUENCE [LARGE SCALE GENOMIC DNA]</scope>
    <source>
        <strain evidence="2 3">ZH15</strain>
    </source>
</reference>
<sequence>MFVVRSAFWLSAAFLIMAPGAGMDVGDSARATGKHLANQGVQAVSDTLTPSDCFSVECAVGRTVLAQIAVPQTSVAAKRAFPPPRPDWAY</sequence>
<gene>
    <name evidence="2" type="ORF">V6617_13340</name>
</gene>
<evidence type="ECO:0000256" key="1">
    <source>
        <dbReference type="SAM" id="SignalP"/>
    </source>
</evidence>
<protein>
    <recommendedName>
        <fullName evidence="4">PASTA domain-containing protein</fullName>
    </recommendedName>
</protein>
<keyword evidence="3" id="KW-1185">Reference proteome</keyword>
<evidence type="ECO:0008006" key="4">
    <source>
        <dbReference type="Google" id="ProtNLM"/>
    </source>
</evidence>
<organism evidence="2 3">
    <name type="scientific">Pelagibacterium nitratireducens</name>
    <dbReference type="NCBI Taxonomy" id="1046114"/>
    <lineage>
        <taxon>Bacteria</taxon>
        <taxon>Pseudomonadati</taxon>
        <taxon>Pseudomonadota</taxon>
        <taxon>Alphaproteobacteria</taxon>
        <taxon>Hyphomicrobiales</taxon>
        <taxon>Devosiaceae</taxon>
        <taxon>Pelagibacterium</taxon>
    </lineage>
</organism>
<dbReference type="EMBL" id="CP146275">
    <property type="protein sequence ID" value="WWT31988.1"/>
    <property type="molecule type" value="Genomic_DNA"/>
</dbReference>
<proteinExistence type="predicted"/>
<feature type="signal peptide" evidence="1">
    <location>
        <begin position="1"/>
        <end position="23"/>
    </location>
</feature>
<name>A0ABZ2I2A6_9HYPH</name>
<dbReference type="RefSeq" id="WP_338607453.1">
    <property type="nucleotide sequence ID" value="NZ_CP146275.1"/>
</dbReference>
<feature type="chain" id="PRO_5046567454" description="PASTA domain-containing protein" evidence="1">
    <location>
        <begin position="24"/>
        <end position="90"/>
    </location>
</feature>